<evidence type="ECO:0000256" key="1">
    <source>
        <dbReference type="SAM" id="MobiDB-lite"/>
    </source>
</evidence>
<comment type="caution">
    <text evidence="2">The sequence shown here is derived from an EMBL/GenBank/DDBJ whole genome shotgun (WGS) entry which is preliminary data.</text>
</comment>
<feature type="compositionally biased region" description="Basic and acidic residues" evidence="1">
    <location>
        <begin position="15"/>
        <end position="49"/>
    </location>
</feature>
<evidence type="ECO:0000313" key="3">
    <source>
        <dbReference type="Proteomes" id="UP000516437"/>
    </source>
</evidence>
<organism evidence="2 3">
    <name type="scientific">Morella rubra</name>
    <name type="common">Chinese bayberry</name>
    <dbReference type="NCBI Taxonomy" id="262757"/>
    <lineage>
        <taxon>Eukaryota</taxon>
        <taxon>Viridiplantae</taxon>
        <taxon>Streptophyta</taxon>
        <taxon>Embryophyta</taxon>
        <taxon>Tracheophyta</taxon>
        <taxon>Spermatophyta</taxon>
        <taxon>Magnoliopsida</taxon>
        <taxon>eudicotyledons</taxon>
        <taxon>Gunneridae</taxon>
        <taxon>Pentapetalae</taxon>
        <taxon>rosids</taxon>
        <taxon>fabids</taxon>
        <taxon>Fagales</taxon>
        <taxon>Myricaceae</taxon>
        <taxon>Morella</taxon>
    </lineage>
</organism>
<dbReference type="Proteomes" id="UP000516437">
    <property type="component" value="Chromosome 5"/>
</dbReference>
<proteinExistence type="predicted"/>
<feature type="region of interest" description="Disordered" evidence="1">
    <location>
        <begin position="1"/>
        <end position="73"/>
    </location>
</feature>
<keyword evidence="3" id="KW-1185">Reference proteome</keyword>
<dbReference type="EMBL" id="RXIC02000023">
    <property type="protein sequence ID" value="KAB1212022.1"/>
    <property type="molecule type" value="Genomic_DNA"/>
</dbReference>
<gene>
    <name evidence="2" type="ORF">CJ030_MR5G025390</name>
</gene>
<evidence type="ECO:0000313" key="2">
    <source>
        <dbReference type="EMBL" id="KAB1212022.1"/>
    </source>
</evidence>
<dbReference type="AlphaFoldDB" id="A0A6A1VGN2"/>
<sequence length="100" mass="10479">MIEAGGTDGEDASDGDGKEGVVVRDEEEGATVRDEEKAEDTSVDAKGDEGTGDGDAEDEDGCVGDGEGQEGPRAFSDFEAVLESYNLNCICTPIIEMLRE</sequence>
<protein>
    <submittedName>
        <fullName evidence="2">Uncharacterized protein</fullName>
    </submittedName>
</protein>
<feature type="compositionally biased region" description="Acidic residues" evidence="1">
    <location>
        <begin position="50"/>
        <end position="62"/>
    </location>
</feature>
<name>A0A6A1VGN2_9ROSI</name>
<accession>A0A6A1VGN2</accession>
<reference evidence="2 3" key="1">
    <citation type="journal article" date="2019" name="Plant Biotechnol. J.">
        <title>The red bayberry genome and genetic basis of sex determination.</title>
        <authorList>
            <person name="Jia H.M."/>
            <person name="Jia H.J."/>
            <person name="Cai Q.L."/>
            <person name="Wang Y."/>
            <person name="Zhao H.B."/>
            <person name="Yang W.F."/>
            <person name="Wang G.Y."/>
            <person name="Li Y.H."/>
            <person name="Zhan D.L."/>
            <person name="Shen Y.T."/>
            <person name="Niu Q.F."/>
            <person name="Chang L."/>
            <person name="Qiu J."/>
            <person name="Zhao L."/>
            <person name="Xie H.B."/>
            <person name="Fu W.Y."/>
            <person name="Jin J."/>
            <person name="Li X.W."/>
            <person name="Jiao Y."/>
            <person name="Zhou C.C."/>
            <person name="Tu T."/>
            <person name="Chai C.Y."/>
            <person name="Gao J.L."/>
            <person name="Fan L.J."/>
            <person name="van de Weg E."/>
            <person name="Wang J.Y."/>
            <person name="Gao Z.S."/>
        </authorList>
    </citation>
    <scope>NUCLEOTIDE SEQUENCE [LARGE SCALE GENOMIC DNA]</scope>
    <source>
        <tissue evidence="2">Leaves</tissue>
    </source>
</reference>